<comment type="caution">
    <text evidence="1">The sequence shown here is derived from an EMBL/GenBank/DDBJ whole genome shotgun (WGS) entry which is preliminary data.</text>
</comment>
<dbReference type="AlphaFoldDB" id="A0A368LIH8"/>
<name>A0A368LIH8_9VIBR</name>
<dbReference type="Proteomes" id="UP000252479">
    <property type="component" value="Unassembled WGS sequence"/>
</dbReference>
<accession>A0A368LIH8</accession>
<reference evidence="1 2" key="1">
    <citation type="journal article" date="2017" name="Elife">
        <title>Extensive horizontal gene transfer in cheese-associated bacteria.</title>
        <authorList>
            <person name="Bonham K.S."/>
            <person name="Wolfe B.E."/>
            <person name="Dutton R.J."/>
        </authorList>
    </citation>
    <scope>NUCLEOTIDE SEQUENCE [LARGE SCALE GENOMIC DNA]</scope>
    <source>
        <strain evidence="1 2">JB196</strain>
    </source>
</reference>
<dbReference type="RefSeq" id="WP_086959708.1">
    <property type="nucleotide sequence ID" value="NZ_FUKS01000013.1"/>
</dbReference>
<evidence type="ECO:0000313" key="1">
    <source>
        <dbReference type="EMBL" id="RCS70173.1"/>
    </source>
</evidence>
<proteinExistence type="predicted"/>
<gene>
    <name evidence="1" type="ORF">CIK83_11965</name>
</gene>
<dbReference type="GeneID" id="303189636"/>
<sequence length="89" mass="9842">MDAKQILNDALDLLLDEHDEDPRNPTVIKLKKLIDASDDMPTGEIELTATLKPNGFHHVCDQNGRTVKGVKSVAVFQDQSGQTVFQVNL</sequence>
<keyword evidence="2" id="KW-1185">Reference proteome</keyword>
<evidence type="ECO:0000313" key="2">
    <source>
        <dbReference type="Proteomes" id="UP000252479"/>
    </source>
</evidence>
<dbReference type="EMBL" id="QPGL01000002">
    <property type="protein sequence ID" value="RCS70173.1"/>
    <property type="molecule type" value="Genomic_DNA"/>
</dbReference>
<protein>
    <submittedName>
        <fullName evidence="1">Uncharacterized protein</fullName>
    </submittedName>
</protein>
<organism evidence="1 2">
    <name type="scientific">Vibrio casei</name>
    <dbReference type="NCBI Taxonomy" id="673372"/>
    <lineage>
        <taxon>Bacteria</taxon>
        <taxon>Pseudomonadati</taxon>
        <taxon>Pseudomonadota</taxon>
        <taxon>Gammaproteobacteria</taxon>
        <taxon>Vibrionales</taxon>
        <taxon>Vibrionaceae</taxon>
        <taxon>Vibrio</taxon>
    </lineage>
</organism>